<keyword evidence="2 7" id="KW-0813">Transport</keyword>
<evidence type="ECO:0000313" key="10">
    <source>
        <dbReference type="Proteomes" id="UP000198327"/>
    </source>
</evidence>
<dbReference type="PANTHER" id="PTHR43386">
    <property type="entry name" value="OLIGOPEPTIDE TRANSPORT SYSTEM PERMEASE PROTEIN APPC"/>
    <property type="match status" value="1"/>
</dbReference>
<dbReference type="CDD" id="cd06261">
    <property type="entry name" value="TM_PBP2"/>
    <property type="match status" value="1"/>
</dbReference>
<evidence type="ECO:0000256" key="7">
    <source>
        <dbReference type="RuleBase" id="RU363032"/>
    </source>
</evidence>
<gene>
    <name evidence="9" type="ORF">SAMN05421642_105113</name>
</gene>
<evidence type="ECO:0000256" key="4">
    <source>
        <dbReference type="ARBA" id="ARBA00022692"/>
    </source>
</evidence>
<keyword evidence="3" id="KW-1003">Cell membrane</keyword>
<dbReference type="Pfam" id="PF00528">
    <property type="entry name" value="BPD_transp_1"/>
    <property type="match status" value="1"/>
</dbReference>
<keyword evidence="10" id="KW-1185">Reference proteome</keyword>
<dbReference type="OrthoDB" id="9812701at2"/>
<proteinExistence type="inferred from homology"/>
<feature type="transmembrane region" description="Helical" evidence="7">
    <location>
        <begin position="248"/>
        <end position="270"/>
    </location>
</feature>
<feature type="domain" description="ABC transmembrane type-1" evidence="8">
    <location>
        <begin position="84"/>
        <end position="273"/>
    </location>
</feature>
<dbReference type="InterPro" id="IPR035906">
    <property type="entry name" value="MetI-like_sf"/>
</dbReference>
<dbReference type="EMBL" id="FZOW01000005">
    <property type="protein sequence ID" value="SNS76974.1"/>
    <property type="molecule type" value="Genomic_DNA"/>
</dbReference>
<dbReference type="PANTHER" id="PTHR43386:SF1">
    <property type="entry name" value="D,D-DIPEPTIDE TRANSPORT SYSTEM PERMEASE PROTEIN DDPC-RELATED"/>
    <property type="match status" value="1"/>
</dbReference>
<dbReference type="Proteomes" id="UP000198327">
    <property type="component" value="Unassembled WGS sequence"/>
</dbReference>
<dbReference type="PROSITE" id="PS50928">
    <property type="entry name" value="ABC_TM1"/>
    <property type="match status" value="1"/>
</dbReference>
<protein>
    <submittedName>
        <fullName evidence="9">Peptide/nickel transport system permease protein</fullName>
    </submittedName>
</protein>
<sequence length="280" mass="29413">MVAVHATPLARLRPAATNIGNVYTLLAIVVVAVIAAWALTPGLFTDQDPYMGVTANKFQSPSAAHLFGTDQLGRDILARVVHGTRSAVLTALVAVVIGLVAGSLVGLVAGFFGRAADAVLGRLIDALLAIPGFLLAVIVVVSLGFASVNAAIAVGISSIAVFARLIRSETLRVKNRAFVESSRLIGGGRFVVLFEHVLPNVYRSVLALAVLQFGLAIINISALAFLGYGNPPPSPDWGLLVAEGKDFFYRYPWLVYGPGAVMVLSVLALNQLSKSIGRDK</sequence>
<feature type="transmembrane region" description="Helical" evidence="7">
    <location>
        <begin position="87"/>
        <end position="111"/>
    </location>
</feature>
<feature type="transmembrane region" description="Helical" evidence="7">
    <location>
        <begin position="205"/>
        <end position="228"/>
    </location>
</feature>
<dbReference type="AlphaFoldDB" id="A0A239H9P5"/>
<dbReference type="RefSeq" id="WP_089245722.1">
    <property type="nucleotide sequence ID" value="NZ_FZOW01000005.1"/>
</dbReference>
<name>A0A239H9P5_9NOCA</name>
<accession>A0A239H9P5</accession>
<dbReference type="GO" id="GO:0005886">
    <property type="term" value="C:plasma membrane"/>
    <property type="evidence" value="ECO:0007669"/>
    <property type="project" value="UniProtKB-SubCell"/>
</dbReference>
<evidence type="ECO:0000256" key="2">
    <source>
        <dbReference type="ARBA" id="ARBA00022448"/>
    </source>
</evidence>
<keyword evidence="4 7" id="KW-0812">Transmembrane</keyword>
<dbReference type="SUPFAM" id="SSF161098">
    <property type="entry name" value="MetI-like"/>
    <property type="match status" value="1"/>
</dbReference>
<keyword evidence="6 7" id="KW-0472">Membrane</keyword>
<feature type="transmembrane region" description="Helical" evidence="7">
    <location>
        <begin position="123"/>
        <end position="142"/>
    </location>
</feature>
<organism evidence="9 10">
    <name type="scientific">Rhodococcoides kyotonense</name>
    <dbReference type="NCBI Taxonomy" id="398843"/>
    <lineage>
        <taxon>Bacteria</taxon>
        <taxon>Bacillati</taxon>
        <taxon>Actinomycetota</taxon>
        <taxon>Actinomycetes</taxon>
        <taxon>Mycobacteriales</taxon>
        <taxon>Nocardiaceae</taxon>
        <taxon>Rhodococcoides</taxon>
    </lineage>
</organism>
<feature type="transmembrane region" description="Helical" evidence="7">
    <location>
        <begin position="148"/>
        <end position="166"/>
    </location>
</feature>
<comment type="similarity">
    <text evidence="7">Belongs to the binding-protein-dependent transport system permease family.</text>
</comment>
<evidence type="ECO:0000256" key="1">
    <source>
        <dbReference type="ARBA" id="ARBA00004651"/>
    </source>
</evidence>
<evidence type="ECO:0000256" key="3">
    <source>
        <dbReference type="ARBA" id="ARBA00022475"/>
    </source>
</evidence>
<reference evidence="10" key="1">
    <citation type="submission" date="2017-06" db="EMBL/GenBank/DDBJ databases">
        <authorList>
            <person name="Varghese N."/>
            <person name="Submissions S."/>
        </authorList>
    </citation>
    <scope>NUCLEOTIDE SEQUENCE [LARGE SCALE GENOMIC DNA]</scope>
    <source>
        <strain evidence="10">JCM 23211</strain>
    </source>
</reference>
<evidence type="ECO:0000256" key="6">
    <source>
        <dbReference type="ARBA" id="ARBA00023136"/>
    </source>
</evidence>
<dbReference type="InterPro" id="IPR050366">
    <property type="entry name" value="BP-dependent_transpt_permease"/>
</dbReference>
<feature type="transmembrane region" description="Helical" evidence="7">
    <location>
        <begin position="21"/>
        <end position="40"/>
    </location>
</feature>
<comment type="subcellular location">
    <subcellularLocation>
        <location evidence="1 7">Cell membrane</location>
        <topology evidence="1 7">Multi-pass membrane protein</topology>
    </subcellularLocation>
</comment>
<dbReference type="GO" id="GO:0055085">
    <property type="term" value="P:transmembrane transport"/>
    <property type="evidence" value="ECO:0007669"/>
    <property type="project" value="InterPro"/>
</dbReference>
<dbReference type="InterPro" id="IPR000515">
    <property type="entry name" value="MetI-like"/>
</dbReference>
<evidence type="ECO:0000259" key="8">
    <source>
        <dbReference type="PROSITE" id="PS50928"/>
    </source>
</evidence>
<evidence type="ECO:0000313" key="9">
    <source>
        <dbReference type="EMBL" id="SNS76974.1"/>
    </source>
</evidence>
<dbReference type="Gene3D" id="1.10.3720.10">
    <property type="entry name" value="MetI-like"/>
    <property type="match status" value="1"/>
</dbReference>
<keyword evidence="5 7" id="KW-1133">Transmembrane helix</keyword>
<evidence type="ECO:0000256" key="5">
    <source>
        <dbReference type="ARBA" id="ARBA00022989"/>
    </source>
</evidence>